<keyword evidence="4" id="KW-1185">Reference proteome</keyword>
<dbReference type="STRING" id="1093900.A0A507B8X7"/>
<gene>
    <name evidence="3" type="ORF">E0L32_005982</name>
</gene>
<dbReference type="Pfam" id="PF25000">
    <property type="entry name" value="DUF7779"/>
    <property type="match status" value="1"/>
</dbReference>
<dbReference type="SUPFAM" id="SSF48452">
    <property type="entry name" value="TPR-like"/>
    <property type="match status" value="1"/>
</dbReference>
<dbReference type="Proteomes" id="UP000319257">
    <property type="component" value="Unassembled WGS sequence"/>
</dbReference>
<dbReference type="InterPro" id="IPR011990">
    <property type="entry name" value="TPR-like_helical_dom_sf"/>
</dbReference>
<comment type="caution">
    <text evidence="3">The sequence shown here is derived from an EMBL/GenBank/DDBJ whole genome shotgun (WGS) entry which is preliminary data.</text>
</comment>
<dbReference type="Pfam" id="PF13374">
    <property type="entry name" value="TPR_10"/>
    <property type="match status" value="1"/>
</dbReference>
<dbReference type="GeneID" id="41973429"/>
<dbReference type="InterPro" id="IPR056681">
    <property type="entry name" value="DUF7779"/>
</dbReference>
<dbReference type="PANTHER" id="PTHR35205">
    <property type="entry name" value="NB-ARC AND TPR DOMAIN PROTEIN"/>
    <property type="match status" value="1"/>
</dbReference>
<feature type="domain" description="DUF7708" evidence="1">
    <location>
        <begin position="259"/>
        <end position="369"/>
    </location>
</feature>
<dbReference type="Gene3D" id="3.40.50.300">
    <property type="entry name" value="P-loop containing nucleotide triphosphate hydrolases"/>
    <property type="match status" value="1"/>
</dbReference>
<evidence type="ECO:0008006" key="5">
    <source>
        <dbReference type="Google" id="ProtNLM"/>
    </source>
</evidence>
<evidence type="ECO:0000313" key="4">
    <source>
        <dbReference type="Proteomes" id="UP000319257"/>
    </source>
</evidence>
<organism evidence="3 4">
    <name type="scientific">Thyridium curvatum</name>
    <dbReference type="NCBI Taxonomy" id="1093900"/>
    <lineage>
        <taxon>Eukaryota</taxon>
        <taxon>Fungi</taxon>
        <taxon>Dikarya</taxon>
        <taxon>Ascomycota</taxon>
        <taxon>Pezizomycotina</taxon>
        <taxon>Sordariomycetes</taxon>
        <taxon>Sordariomycetidae</taxon>
        <taxon>Thyridiales</taxon>
        <taxon>Thyridiaceae</taxon>
        <taxon>Thyridium</taxon>
    </lineage>
</organism>
<dbReference type="OrthoDB" id="6161812at2759"/>
<dbReference type="EMBL" id="SKBQ01000033">
    <property type="protein sequence ID" value="TPX13511.1"/>
    <property type="molecule type" value="Genomic_DNA"/>
</dbReference>
<dbReference type="PANTHER" id="PTHR35205:SF1">
    <property type="entry name" value="ZU5 DOMAIN-CONTAINING PROTEIN"/>
    <property type="match status" value="1"/>
</dbReference>
<dbReference type="SUPFAM" id="SSF52540">
    <property type="entry name" value="P-loop containing nucleoside triphosphate hydrolases"/>
    <property type="match status" value="1"/>
</dbReference>
<dbReference type="RefSeq" id="XP_030995222.1">
    <property type="nucleotide sequence ID" value="XM_031140563.1"/>
</dbReference>
<dbReference type="InterPro" id="IPR027417">
    <property type="entry name" value="P-loop_NTPase"/>
</dbReference>
<evidence type="ECO:0000259" key="2">
    <source>
        <dbReference type="Pfam" id="PF25000"/>
    </source>
</evidence>
<name>A0A507B8X7_9PEZI</name>
<dbReference type="InParanoid" id="A0A507B8X7"/>
<reference evidence="3 4" key="1">
    <citation type="submission" date="2019-06" db="EMBL/GenBank/DDBJ databases">
        <title>Draft genome sequence of the filamentous fungus Phialemoniopsis curvata isolated from diesel fuel.</title>
        <authorList>
            <person name="Varaljay V.A."/>
            <person name="Lyon W.J."/>
            <person name="Crouch A.L."/>
            <person name="Drake C.E."/>
            <person name="Hollomon J.M."/>
            <person name="Nadeau L.J."/>
            <person name="Nunn H.S."/>
            <person name="Stevenson B.S."/>
            <person name="Bojanowski C.L."/>
            <person name="Crookes-Goodson W.J."/>
        </authorList>
    </citation>
    <scope>NUCLEOTIDE SEQUENCE [LARGE SCALE GENOMIC DNA]</scope>
    <source>
        <strain evidence="3 4">D216</strain>
    </source>
</reference>
<dbReference type="InterPro" id="IPR056125">
    <property type="entry name" value="DUF7708"/>
</dbReference>
<feature type="domain" description="DUF7779" evidence="2">
    <location>
        <begin position="579"/>
        <end position="666"/>
    </location>
</feature>
<protein>
    <recommendedName>
        <fullName evidence="5">NB-ARC domain-containing protein</fullName>
    </recommendedName>
</protein>
<dbReference type="AlphaFoldDB" id="A0A507B8X7"/>
<dbReference type="Pfam" id="PF24809">
    <property type="entry name" value="DUF7708"/>
    <property type="match status" value="1"/>
</dbReference>
<accession>A0A507B8X7</accession>
<proteinExistence type="predicted"/>
<evidence type="ECO:0000259" key="1">
    <source>
        <dbReference type="Pfam" id="PF24809"/>
    </source>
</evidence>
<evidence type="ECO:0000313" key="3">
    <source>
        <dbReference type="EMBL" id="TPX13511.1"/>
    </source>
</evidence>
<sequence length="981" mass="111349">MCYPSYTSDLFLHLLGSHEAQWASHGQIANTTHLDESLRLEKTSLRALNALALPKRIRFARFLFRLHSHLMLSYPPVQPYYHPVIFVLPHPLIDDKPSPSLPLGPHSERSLIVPWAQHLQPNLRPPEASSRLKMCRMVIFGPISRPSALNLQPGLTPTFLCPNCAGATPECIYCCGMAWQMRSRVRWEETLNVQKRRLGKHLGEVDTKLSFDTFDIYLRDLEDRRALRGLGRLLKLTVLEQIKEFTAAISTVCQASDIACFVWGSLQAILKIGYTFVDTMAAISEMITEMTQQLPLFEEYRSLFPTAYELDEPLRKLYFNYISFCIDTVLFLKSKRWKLLLRLSFGGLRKEFERTRLQVAKNASSFQAQVDIARTRLGVRAHEHIIGLTQANLRRQIVVNGVPFHRNYRFQGRDNVLDDLHKNLRPRNTARTPPSLGQTSCVIHGIGGVGKTQVALEYTYRFREDYAYIFWVRAENSVELLTYFARFARALTPASAVQDQVTNVKLVKDWLVQNGNWLLVFDNADDPDVDLSLFWSPGSHGSIIVTTQRRVVSHWAATGIHLDAFDENEEPMAKAWRLALNSLTPEARRTLQLMAMLSPDEVDEDMLFGDWTDKDLDFLSKDKRFEFNEIRQSLIDRHLVGVTSDLGKNFLSMHRVLKRHIIQQLDYTGARSLDTVFKRAVAMVRHEFPKSDELQTPTSLTVVECERCLPHIISLMSVYRDWSPKTEPTYEFATLLSDTATNYMWERALSGDAIEVLNTGEQVCSSLASTEQISLVHADLLAIGGSVHETIGLSGRATALKKCEHALKLREDRIRLIEERGQVITSSTALQLANAKNDVGCAKLSFEDADGALPLFLESQTLKQKHATEDELPWHFGELYKNLALVKLYQGDAAGAEDLARHSCQLCCSGRTDRDASTQKARSILGVVLMNIGKGDEALRLHKSVYHTRKEILGETNLHTKNSLYLVAELYRLKGKLDKAE</sequence>
<dbReference type="Gene3D" id="1.25.40.10">
    <property type="entry name" value="Tetratricopeptide repeat domain"/>
    <property type="match status" value="1"/>
</dbReference>